<dbReference type="AlphaFoldDB" id="A0A1M4ZAQ0"/>
<evidence type="ECO:0008006" key="4">
    <source>
        <dbReference type="Google" id="ProtNLM"/>
    </source>
</evidence>
<name>A0A1M4ZAQ0_9CLOT</name>
<sequence>MNLSEKAIERDSSIVLKKLFAIYEKNIDSSGLYDKLYCQLQQYKPFQLNKLKTELLAEEATKNASTLAMSSAAMIISIMTIIFNVFTNIFSGKEGVITETVVLTIGVLVLLWKFGNIFGDFIGKRKNIWKRNKYILCVIENVLNEANTYSSLR</sequence>
<evidence type="ECO:0000313" key="2">
    <source>
        <dbReference type="EMBL" id="SHF14842.1"/>
    </source>
</evidence>
<protein>
    <recommendedName>
        <fullName evidence="4">SMODS and SLOG-associating 2TM effector domain-containing protein</fullName>
    </recommendedName>
</protein>
<reference evidence="2 3" key="1">
    <citation type="submission" date="2016-11" db="EMBL/GenBank/DDBJ databases">
        <authorList>
            <person name="Jaros S."/>
            <person name="Januszkiewicz K."/>
            <person name="Wedrychowicz H."/>
        </authorList>
    </citation>
    <scope>NUCLEOTIDE SEQUENCE [LARGE SCALE GENOMIC DNA]</scope>
    <source>
        <strain evidence="2 3">DSM 17459</strain>
    </source>
</reference>
<proteinExistence type="predicted"/>
<feature type="transmembrane region" description="Helical" evidence="1">
    <location>
        <begin position="102"/>
        <end position="123"/>
    </location>
</feature>
<dbReference type="EMBL" id="FQVI01000014">
    <property type="protein sequence ID" value="SHF14842.1"/>
    <property type="molecule type" value="Genomic_DNA"/>
</dbReference>
<dbReference type="RefSeq" id="WP_072852570.1">
    <property type="nucleotide sequence ID" value="NZ_FQVI01000014.1"/>
</dbReference>
<dbReference type="Proteomes" id="UP000184245">
    <property type="component" value="Unassembled WGS sequence"/>
</dbReference>
<gene>
    <name evidence="2" type="ORF">SAMN02745158_02688</name>
</gene>
<keyword evidence="1" id="KW-0472">Membrane</keyword>
<keyword evidence="1" id="KW-1133">Transmembrane helix</keyword>
<feature type="transmembrane region" description="Helical" evidence="1">
    <location>
        <begin position="72"/>
        <end position="90"/>
    </location>
</feature>
<organism evidence="2 3">
    <name type="scientific">Lactonifactor longoviformis DSM 17459</name>
    <dbReference type="NCBI Taxonomy" id="1122155"/>
    <lineage>
        <taxon>Bacteria</taxon>
        <taxon>Bacillati</taxon>
        <taxon>Bacillota</taxon>
        <taxon>Clostridia</taxon>
        <taxon>Eubacteriales</taxon>
        <taxon>Clostridiaceae</taxon>
        <taxon>Lactonifactor</taxon>
    </lineage>
</organism>
<keyword evidence="1" id="KW-0812">Transmembrane</keyword>
<accession>A0A1M4ZAQ0</accession>
<evidence type="ECO:0000256" key="1">
    <source>
        <dbReference type="SAM" id="Phobius"/>
    </source>
</evidence>
<keyword evidence="3" id="KW-1185">Reference proteome</keyword>
<evidence type="ECO:0000313" key="3">
    <source>
        <dbReference type="Proteomes" id="UP000184245"/>
    </source>
</evidence>